<evidence type="ECO:0000313" key="2">
    <source>
        <dbReference type="Proteomes" id="UP001652740"/>
    </source>
</evidence>
<keyword evidence="2" id="KW-1185">Reference proteome</keyword>
<reference evidence="3" key="1">
    <citation type="submission" date="2025-08" db="UniProtKB">
        <authorList>
            <consortium name="RefSeq"/>
        </authorList>
    </citation>
    <scope>IDENTIFICATION</scope>
    <source>
        <tissue evidence="3">Whole larvae</tissue>
    </source>
</reference>
<sequence>MTRMALSCHSIALTTLVIIATIAPHFSAQPPSADKAIDKDRIYRQTAVKSGKNVATAPKWGFFGTIFHLILEQINDTKSAYNQISDLVNNQFSDDNAITMPPETVNGTTQTPKISRSEFLKILERNLKGLVRLRNLEWREAKKDSMTNLREYKDEIFRGRKNVGERKKGQSNSKA</sequence>
<feature type="signal peptide" evidence="1">
    <location>
        <begin position="1"/>
        <end position="28"/>
    </location>
</feature>
<organism evidence="2 3">
    <name type="scientific">Galleria mellonella</name>
    <name type="common">Greater wax moth</name>
    <dbReference type="NCBI Taxonomy" id="7137"/>
    <lineage>
        <taxon>Eukaryota</taxon>
        <taxon>Metazoa</taxon>
        <taxon>Ecdysozoa</taxon>
        <taxon>Arthropoda</taxon>
        <taxon>Hexapoda</taxon>
        <taxon>Insecta</taxon>
        <taxon>Pterygota</taxon>
        <taxon>Neoptera</taxon>
        <taxon>Endopterygota</taxon>
        <taxon>Lepidoptera</taxon>
        <taxon>Glossata</taxon>
        <taxon>Ditrysia</taxon>
        <taxon>Pyraloidea</taxon>
        <taxon>Pyralidae</taxon>
        <taxon>Galleriinae</taxon>
        <taxon>Galleria</taxon>
    </lineage>
</organism>
<name>A0ABM3N1Y5_GALME</name>
<accession>A0ABM3N1Y5</accession>
<dbReference type="RefSeq" id="XP_052757601.1">
    <property type="nucleotide sequence ID" value="XM_052901641.1"/>
</dbReference>
<keyword evidence="1" id="KW-0732">Signal</keyword>
<protein>
    <submittedName>
        <fullName evidence="3">Uncharacterized protein LOC113518452</fullName>
    </submittedName>
</protein>
<dbReference type="Proteomes" id="UP001652740">
    <property type="component" value="Unplaced"/>
</dbReference>
<dbReference type="GeneID" id="113518452"/>
<evidence type="ECO:0000256" key="1">
    <source>
        <dbReference type="SAM" id="SignalP"/>
    </source>
</evidence>
<gene>
    <name evidence="3" type="primary">LOC113518452</name>
</gene>
<proteinExistence type="predicted"/>
<evidence type="ECO:0000313" key="3">
    <source>
        <dbReference type="RefSeq" id="XP_052757601.1"/>
    </source>
</evidence>
<feature type="chain" id="PRO_5046884815" evidence="1">
    <location>
        <begin position="29"/>
        <end position="175"/>
    </location>
</feature>